<dbReference type="InterPro" id="IPR004843">
    <property type="entry name" value="Calcineurin-like_PHP"/>
</dbReference>
<reference evidence="2 3" key="1">
    <citation type="journal article" date="2015" name="Genome Biol. Evol.">
        <title>Phylogenomic analyses indicate that early fungi evolved digesting cell walls of algal ancestors of land plants.</title>
        <authorList>
            <person name="Chang Y."/>
            <person name="Wang S."/>
            <person name="Sekimoto S."/>
            <person name="Aerts A.L."/>
            <person name="Choi C."/>
            <person name="Clum A."/>
            <person name="LaButti K.M."/>
            <person name="Lindquist E.A."/>
            <person name="Yee Ngan C."/>
            <person name="Ohm R.A."/>
            <person name="Salamov A.A."/>
            <person name="Grigoriev I.V."/>
            <person name="Spatafora J.W."/>
            <person name="Berbee M.L."/>
        </authorList>
    </citation>
    <scope>NUCLEOTIDE SEQUENCE [LARGE SCALE GENOMIC DNA]</scope>
    <source>
        <strain evidence="2 3">JEL478</strain>
    </source>
</reference>
<keyword evidence="3" id="KW-1185">Reference proteome</keyword>
<dbReference type="Proteomes" id="UP000070544">
    <property type="component" value="Unassembled WGS sequence"/>
</dbReference>
<gene>
    <name evidence="2" type="ORF">M427DRAFT_57264</name>
</gene>
<sequence length="320" mass="35461">MSTTTAPVRFFQFGDPQIGMGLDGAEGDTRRLAIAVEHANTRALGPETVLLLCGDLVHWASAGSQPCPPAELDGVVTGISQFKGTVLRLPGNHDIFSPASRALYLSTHNLAESYYAHTVPGVTFVVLDATTLIKEPKQYEEVERKHGEGQWAWIETVLGEARKRGDEVVVAGHYPVYIFDEDEEDCYWTFAAGPRRRFMSLMRAHSVRHYFCGHMHRTFAATTRKGDFTVWVVGGTSTVTDEKTNSYGYRVFDLIRGDAAFPPLSDATTHPMSQHTLLRTSYVRLDLPSDAVPPSCEEWSHLWPKLPARPEGVVTELVGV</sequence>
<dbReference type="PANTHER" id="PTHR43143:SF1">
    <property type="entry name" value="SERINE_THREONINE-PROTEIN PHOSPHATASE CPPED1"/>
    <property type="match status" value="1"/>
</dbReference>
<dbReference type="STRING" id="1344416.A0A139AE46"/>
<feature type="domain" description="Calcineurin-like phosphoesterase" evidence="1">
    <location>
        <begin position="9"/>
        <end position="217"/>
    </location>
</feature>
<dbReference type="EMBL" id="KQ965766">
    <property type="protein sequence ID" value="KXS14864.1"/>
    <property type="molecule type" value="Genomic_DNA"/>
</dbReference>
<accession>A0A139AE46</accession>
<protein>
    <submittedName>
        <fullName evidence="2">Metallo-dependent phosphatase</fullName>
    </submittedName>
</protein>
<proteinExistence type="predicted"/>
<dbReference type="InterPro" id="IPR051918">
    <property type="entry name" value="STPP_CPPED1"/>
</dbReference>
<dbReference type="PANTHER" id="PTHR43143">
    <property type="entry name" value="METALLOPHOSPHOESTERASE, CALCINEURIN SUPERFAMILY"/>
    <property type="match status" value="1"/>
</dbReference>
<dbReference type="OrthoDB" id="9675250at2759"/>
<name>A0A139AE46_GONPJ</name>
<dbReference type="InterPro" id="IPR029052">
    <property type="entry name" value="Metallo-depent_PP-like"/>
</dbReference>
<evidence type="ECO:0000313" key="3">
    <source>
        <dbReference type="Proteomes" id="UP000070544"/>
    </source>
</evidence>
<dbReference type="Pfam" id="PF00149">
    <property type="entry name" value="Metallophos"/>
    <property type="match status" value="1"/>
</dbReference>
<evidence type="ECO:0000259" key="1">
    <source>
        <dbReference type="Pfam" id="PF00149"/>
    </source>
</evidence>
<dbReference type="GO" id="GO:0016787">
    <property type="term" value="F:hydrolase activity"/>
    <property type="evidence" value="ECO:0007669"/>
    <property type="project" value="InterPro"/>
</dbReference>
<dbReference type="SUPFAM" id="SSF56300">
    <property type="entry name" value="Metallo-dependent phosphatases"/>
    <property type="match status" value="1"/>
</dbReference>
<evidence type="ECO:0000313" key="2">
    <source>
        <dbReference type="EMBL" id="KXS14864.1"/>
    </source>
</evidence>
<organism evidence="2 3">
    <name type="scientific">Gonapodya prolifera (strain JEL478)</name>
    <name type="common">Monoblepharis prolifera</name>
    <dbReference type="NCBI Taxonomy" id="1344416"/>
    <lineage>
        <taxon>Eukaryota</taxon>
        <taxon>Fungi</taxon>
        <taxon>Fungi incertae sedis</taxon>
        <taxon>Chytridiomycota</taxon>
        <taxon>Chytridiomycota incertae sedis</taxon>
        <taxon>Monoblepharidomycetes</taxon>
        <taxon>Monoblepharidales</taxon>
        <taxon>Gonapodyaceae</taxon>
        <taxon>Gonapodya</taxon>
    </lineage>
</organism>
<dbReference type="AlphaFoldDB" id="A0A139AE46"/>
<dbReference type="Gene3D" id="3.60.21.10">
    <property type="match status" value="1"/>
</dbReference>